<feature type="region of interest" description="Disordered" evidence="6">
    <location>
        <begin position="1"/>
        <end position="74"/>
    </location>
</feature>
<name>A0A2T7PM95_POMCA</name>
<evidence type="ECO:0000256" key="6">
    <source>
        <dbReference type="SAM" id="MobiDB-lite"/>
    </source>
</evidence>
<evidence type="ECO:0000256" key="4">
    <source>
        <dbReference type="ARBA" id="ARBA00023212"/>
    </source>
</evidence>
<protein>
    <recommendedName>
        <fullName evidence="7">ASD2 domain-containing protein</fullName>
    </recommendedName>
</protein>
<dbReference type="GO" id="GO:0030864">
    <property type="term" value="C:cortical actin cytoskeleton"/>
    <property type="evidence" value="ECO:0007669"/>
    <property type="project" value="TreeGrafter"/>
</dbReference>
<dbReference type="OrthoDB" id="10063560at2759"/>
<evidence type="ECO:0000259" key="7">
    <source>
        <dbReference type="PROSITE" id="PS51307"/>
    </source>
</evidence>
<dbReference type="Gene3D" id="6.10.250.3120">
    <property type="match status" value="1"/>
</dbReference>
<feature type="compositionally biased region" description="Polar residues" evidence="6">
    <location>
        <begin position="763"/>
        <end position="774"/>
    </location>
</feature>
<evidence type="ECO:0000313" key="9">
    <source>
        <dbReference type="Proteomes" id="UP000245119"/>
    </source>
</evidence>
<feature type="compositionally biased region" description="Basic and acidic residues" evidence="6">
    <location>
        <begin position="63"/>
        <end position="74"/>
    </location>
</feature>
<evidence type="ECO:0000256" key="1">
    <source>
        <dbReference type="ARBA" id="ARBA00004245"/>
    </source>
</evidence>
<dbReference type="GO" id="GO:0016324">
    <property type="term" value="C:apical plasma membrane"/>
    <property type="evidence" value="ECO:0007669"/>
    <property type="project" value="TreeGrafter"/>
</dbReference>
<feature type="coiled-coil region" evidence="5">
    <location>
        <begin position="979"/>
        <end position="1006"/>
    </location>
</feature>
<comment type="subcellular location">
    <subcellularLocation>
        <location evidence="1">Cytoplasm</location>
        <location evidence="1">Cytoskeleton</location>
    </subcellularLocation>
</comment>
<feature type="compositionally biased region" description="Polar residues" evidence="6">
    <location>
        <begin position="547"/>
        <end position="584"/>
    </location>
</feature>
<dbReference type="InterPro" id="IPR027685">
    <property type="entry name" value="Shroom_fam"/>
</dbReference>
<feature type="compositionally biased region" description="Polar residues" evidence="6">
    <location>
        <begin position="1"/>
        <end position="13"/>
    </location>
</feature>
<feature type="compositionally biased region" description="Polar residues" evidence="6">
    <location>
        <begin position="328"/>
        <end position="365"/>
    </location>
</feature>
<evidence type="ECO:0000313" key="8">
    <source>
        <dbReference type="EMBL" id="PVD34543.1"/>
    </source>
</evidence>
<feature type="region of interest" description="Disordered" evidence="6">
    <location>
        <begin position="745"/>
        <end position="791"/>
    </location>
</feature>
<dbReference type="GO" id="GO:0007015">
    <property type="term" value="P:actin filament organization"/>
    <property type="evidence" value="ECO:0007669"/>
    <property type="project" value="TreeGrafter"/>
</dbReference>
<feature type="compositionally biased region" description="Polar residues" evidence="6">
    <location>
        <begin position="144"/>
        <end position="159"/>
    </location>
</feature>
<accession>A0A2T7PM95</accession>
<evidence type="ECO:0000256" key="3">
    <source>
        <dbReference type="ARBA" id="ARBA00022490"/>
    </source>
</evidence>
<sequence length="1015" mass="110869">MESSVIASPTYQNLSSLRRPPPPPPRSPSPEPHPPPALPPRSYSQKPANSDPASQILSTSMSTKDEEGSTEEARRCVKSLVNQWESNSPREDAYAAQLRKQAMKLSGQRGPASGAVPSTMSVIHSRTQMGISTSYKREPMVAQEATQPVPNNTTVQDSKSVPGAFPQVSERTRGLSWGEQHTPSRKTDGSPHKGQHQTPRDRSHSDKVHQRDSGSSPSSQDAFSPFSQDTSRERSASDTRIFSHEKAKEDRLPLSSQRHLDSSPSTSLKGNELGLIGDPGDLPPPPPDLLNDNSSSPGKESQADEKYADDSYAAYKNRSSRQVGIYKRSSSAAVIRQNSDGNSEGADTSTFGDRRLGTQSWNSETHLLAANRHDTFRSDKGADTDGANLPERPPDRPVNVPAFKADSGPAVRSVTKVTGGPQPLQARHQHSRTRSPQSHSPTARGGGSGGSFAAQPYAAASHSQSKGRQDEGHRQSGGAPLGASVTSTSVQQSQSRSLVDHGTKLERKESFTSGPPTPVPSSNRTASPSHRWANVVPFEATHHLALSSESVNRGSGSNEQASSKSRAGGHSDSNSVMEHLSSGSFPLPVDSPERSRLGKVSNTIVGTRPDPRADKAGPPLSGVETSHKKKALASPGDGTRAVSGFYNRRESAPPPPSLIPRSSPRESPRRQSEGSFLPSRQEADKRGVDDLADTSVSHGRQPSQEELECDQKALELAREVADSEKKLSDVLSADMASTRMKYIHGLFSGPDGSPKRTAAPPLSSRSPSQNQDMQAVTEEEAKVDNSQKKNSLPREYFVSPNKAMLQMEWRNNEEVSKDLTRNIQDNETLIKQKEELIEKLYKKLEALKEERKSLQGEIDENNGLGKRVRETVEVKCSSASERDKFCTVVDDLEKIVRLLLNLSGQLARAENAVQALTENVDPKLRKMTLDKREKLQTKHEEAQQLKEDIDKRTEIVSTFLRQSLSAEEHSDYTYFIKMKSKLTIDLQELEDKITLGEEQIQELKKSIPDKPLSGK</sequence>
<comment type="caution">
    <text evidence="8">The sequence shown here is derived from an EMBL/GenBank/DDBJ whole genome shotgun (WGS) entry which is preliminary data.</text>
</comment>
<dbReference type="STRING" id="400727.A0A2T7PM95"/>
<dbReference type="PROSITE" id="PS51307">
    <property type="entry name" value="ASD2"/>
    <property type="match status" value="1"/>
</dbReference>
<evidence type="ECO:0000256" key="2">
    <source>
        <dbReference type="ARBA" id="ARBA00006469"/>
    </source>
</evidence>
<organism evidence="8 9">
    <name type="scientific">Pomacea canaliculata</name>
    <name type="common">Golden apple snail</name>
    <dbReference type="NCBI Taxonomy" id="400727"/>
    <lineage>
        <taxon>Eukaryota</taxon>
        <taxon>Metazoa</taxon>
        <taxon>Spiralia</taxon>
        <taxon>Lophotrochozoa</taxon>
        <taxon>Mollusca</taxon>
        <taxon>Gastropoda</taxon>
        <taxon>Caenogastropoda</taxon>
        <taxon>Architaenioglossa</taxon>
        <taxon>Ampullarioidea</taxon>
        <taxon>Ampullariidae</taxon>
        <taxon>Pomacea</taxon>
    </lineage>
</organism>
<evidence type="ECO:0000256" key="5">
    <source>
        <dbReference type="SAM" id="Coils"/>
    </source>
</evidence>
<comment type="similarity">
    <text evidence="2">Belongs to the shroom family.</text>
</comment>
<feature type="compositionally biased region" description="Basic and acidic residues" evidence="6">
    <location>
        <begin position="198"/>
        <end position="212"/>
    </location>
</feature>
<feature type="compositionally biased region" description="Polar residues" evidence="6">
    <location>
        <begin position="213"/>
        <end position="229"/>
    </location>
</feature>
<feature type="coiled-coil region" evidence="5">
    <location>
        <begin position="892"/>
        <end position="952"/>
    </location>
</feature>
<feature type="compositionally biased region" description="Low complexity" evidence="6">
    <location>
        <begin position="484"/>
        <end position="495"/>
    </location>
</feature>
<dbReference type="GO" id="GO:0051015">
    <property type="term" value="F:actin filament binding"/>
    <property type="evidence" value="ECO:0007669"/>
    <property type="project" value="InterPro"/>
</dbReference>
<dbReference type="PANTHER" id="PTHR15012">
    <property type="entry name" value="APICAL PROTEIN/SHROOM-RELATED"/>
    <property type="match status" value="1"/>
</dbReference>
<dbReference type="PANTHER" id="PTHR15012:SF32">
    <property type="entry name" value="PROTEIN SHROOM"/>
    <property type="match status" value="1"/>
</dbReference>
<feature type="compositionally biased region" description="Basic and acidic residues" evidence="6">
    <location>
        <begin position="230"/>
        <end position="252"/>
    </location>
</feature>
<feature type="compositionally biased region" description="Polar residues" evidence="6">
    <location>
        <begin position="43"/>
        <end position="62"/>
    </location>
</feature>
<proteinExistence type="inferred from homology"/>
<dbReference type="AlphaFoldDB" id="A0A2T7PM95"/>
<dbReference type="GO" id="GO:0043296">
    <property type="term" value="C:apical junction complex"/>
    <property type="evidence" value="ECO:0007669"/>
    <property type="project" value="TreeGrafter"/>
</dbReference>
<dbReference type="EMBL" id="PZQS01000003">
    <property type="protein sequence ID" value="PVD34543.1"/>
    <property type="molecule type" value="Genomic_DNA"/>
</dbReference>
<feature type="domain" description="ASD2" evidence="7">
    <location>
        <begin position="714"/>
        <end position="1008"/>
    </location>
</feature>
<dbReference type="InterPro" id="IPR014799">
    <property type="entry name" value="ASD2_dom"/>
</dbReference>
<gene>
    <name evidence="8" type="ORF">C0Q70_05818</name>
</gene>
<feature type="compositionally biased region" description="Basic and acidic residues" evidence="6">
    <location>
        <begin position="371"/>
        <end position="383"/>
    </location>
</feature>
<feature type="region of interest" description="Disordered" evidence="6">
    <location>
        <begin position="135"/>
        <end position="711"/>
    </location>
</feature>
<feature type="region of interest" description="Disordered" evidence="6">
    <location>
        <begin position="102"/>
        <end position="122"/>
    </location>
</feature>
<keyword evidence="4" id="KW-0206">Cytoskeleton</keyword>
<reference evidence="8 9" key="1">
    <citation type="submission" date="2018-04" db="EMBL/GenBank/DDBJ databases">
        <title>The genome of golden apple snail Pomacea canaliculata provides insight into stress tolerance and invasive adaptation.</title>
        <authorList>
            <person name="Liu C."/>
            <person name="Liu B."/>
            <person name="Ren Y."/>
            <person name="Zhang Y."/>
            <person name="Wang H."/>
            <person name="Li S."/>
            <person name="Jiang F."/>
            <person name="Yin L."/>
            <person name="Zhang G."/>
            <person name="Qian W."/>
            <person name="Fan W."/>
        </authorList>
    </citation>
    <scope>NUCLEOTIDE SEQUENCE [LARGE SCALE GENOMIC DNA]</scope>
    <source>
        <strain evidence="8">SZHN2017</strain>
        <tissue evidence="8">Muscle</tissue>
    </source>
</reference>
<keyword evidence="3" id="KW-0963">Cytoplasm</keyword>
<feature type="compositionally biased region" description="Polar residues" evidence="6">
    <location>
        <begin position="254"/>
        <end position="269"/>
    </location>
</feature>
<feature type="compositionally biased region" description="Polar residues" evidence="6">
    <location>
        <begin position="694"/>
        <end position="704"/>
    </location>
</feature>
<dbReference type="GO" id="GO:0005912">
    <property type="term" value="C:adherens junction"/>
    <property type="evidence" value="ECO:0007669"/>
    <property type="project" value="TreeGrafter"/>
</dbReference>
<feature type="compositionally biased region" description="Basic and acidic residues" evidence="6">
    <location>
        <begin position="498"/>
        <end position="510"/>
    </location>
</feature>
<keyword evidence="9" id="KW-1185">Reference proteome</keyword>
<dbReference type="Proteomes" id="UP000245119">
    <property type="component" value="Linkage Group LG3"/>
</dbReference>
<feature type="coiled-coil region" evidence="5">
    <location>
        <begin position="816"/>
        <end position="864"/>
    </location>
</feature>
<feature type="compositionally biased region" description="Basic and acidic residues" evidence="6">
    <location>
        <begin position="663"/>
        <end position="672"/>
    </location>
</feature>
<dbReference type="Pfam" id="PF08687">
    <property type="entry name" value="ASD2"/>
    <property type="match status" value="1"/>
</dbReference>
<feature type="compositionally biased region" description="Pro residues" evidence="6">
    <location>
        <begin position="19"/>
        <end position="39"/>
    </location>
</feature>
<keyword evidence="5" id="KW-0175">Coiled coil</keyword>